<keyword evidence="2" id="KW-1185">Reference proteome</keyword>
<dbReference type="AlphaFoldDB" id="A0A5A7QVV8"/>
<dbReference type="Proteomes" id="UP000325081">
    <property type="component" value="Unassembled WGS sequence"/>
</dbReference>
<comment type="caution">
    <text evidence="1">The sequence shown here is derived from an EMBL/GenBank/DDBJ whole genome shotgun (WGS) entry which is preliminary data.</text>
</comment>
<protein>
    <submittedName>
        <fullName evidence="1">Arginine biosynthesis bifunctional protein ArgJ</fullName>
    </submittedName>
</protein>
<name>A0A5A7QVV8_STRAF</name>
<proteinExistence type="predicted"/>
<evidence type="ECO:0000313" key="2">
    <source>
        <dbReference type="Proteomes" id="UP000325081"/>
    </source>
</evidence>
<evidence type="ECO:0000313" key="1">
    <source>
        <dbReference type="EMBL" id="GER49058.1"/>
    </source>
</evidence>
<sequence>MTTRIQKRVMAKNRKKYSSLALIFGVSISENLSCTLMNVCSGSISIPAVAERDTHGEGQIDKYGRLSTSFDLHFISNCIIDMSLSNSNDIVNILIDEHTEL</sequence>
<organism evidence="1 2">
    <name type="scientific">Striga asiatica</name>
    <name type="common">Asiatic witchweed</name>
    <name type="synonym">Buchnera asiatica</name>
    <dbReference type="NCBI Taxonomy" id="4170"/>
    <lineage>
        <taxon>Eukaryota</taxon>
        <taxon>Viridiplantae</taxon>
        <taxon>Streptophyta</taxon>
        <taxon>Embryophyta</taxon>
        <taxon>Tracheophyta</taxon>
        <taxon>Spermatophyta</taxon>
        <taxon>Magnoliopsida</taxon>
        <taxon>eudicotyledons</taxon>
        <taxon>Gunneridae</taxon>
        <taxon>Pentapetalae</taxon>
        <taxon>asterids</taxon>
        <taxon>lamiids</taxon>
        <taxon>Lamiales</taxon>
        <taxon>Orobanchaceae</taxon>
        <taxon>Buchnereae</taxon>
        <taxon>Striga</taxon>
    </lineage>
</organism>
<accession>A0A5A7QVV8</accession>
<gene>
    <name evidence="1" type="ORF">STAS_26275</name>
</gene>
<dbReference type="EMBL" id="BKCP01008404">
    <property type="protein sequence ID" value="GER49058.1"/>
    <property type="molecule type" value="Genomic_DNA"/>
</dbReference>
<reference evidence="2" key="1">
    <citation type="journal article" date="2019" name="Curr. Biol.">
        <title>Genome Sequence of Striga asiatica Provides Insight into the Evolution of Plant Parasitism.</title>
        <authorList>
            <person name="Yoshida S."/>
            <person name="Kim S."/>
            <person name="Wafula E.K."/>
            <person name="Tanskanen J."/>
            <person name="Kim Y.M."/>
            <person name="Honaas L."/>
            <person name="Yang Z."/>
            <person name="Spallek T."/>
            <person name="Conn C.E."/>
            <person name="Ichihashi Y."/>
            <person name="Cheong K."/>
            <person name="Cui S."/>
            <person name="Der J.P."/>
            <person name="Gundlach H."/>
            <person name="Jiao Y."/>
            <person name="Hori C."/>
            <person name="Ishida J.K."/>
            <person name="Kasahara H."/>
            <person name="Kiba T."/>
            <person name="Kim M.S."/>
            <person name="Koo N."/>
            <person name="Laohavisit A."/>
            <person name="Lee Y.H."/>
            <person name="Lumba S."/>
            <person name="McCourt P."/>
            <person name="Mortimer J.C."/>
            <person name="Mutuku J.M."/>
            <person name="Nomura T."/>
            <person name="Sasaki-Sekimoto Y."/>
            <person name="Seto Y."/>
            <person name="Wang Y."/>
            <person name="Wakatake T."/>
            <person name="Sakakibara H."/>
            <person name="Demura T."/>
            <person name="Yamaguchi S."/>
            <person name="Yoneyama K."/>
            <person name="Manabe R.I."/>
            <person name="Nelson D.C."/>
            <person name="Schulman A.H."/>
            <person name="Timko M.P."/>
            <person name="dePamphilis C.W."/>
            <person name="Choi D."/>
            <person name="Shirasu K."/>
        </authorList>
    </citation>
    <scope>NUCLEOTIDE SEQUENCE [LARGE SCALE GENOMIC DNA]</scope>
    <source>
        <strain evidence="2">cv. UVA1</strain>
    </source>
</reference>